<proteinExistence type="predicted"/>
<comment type="caution">
    <text evidence="2">The sequence shown here is derived from an EMBL/GenBank/DDBJ whole genome shotgun (WGS) entry which is preliminary data.</text>
</comment>
<sequence>MRPLSPPPHGPSRRRLLTGAAGAAVLGAAATTMGAPAAHAAGRTAADPIEVVLLPDEFTVPERVPSGLVTFHVSTPEAAGRSLLLVRLREGATVDEFLEALAGTNAQDPAEKAAAARRVTATAENLGGAVVAAGTDASFTQLLGRGGYLLVNFGYSSAGSRPMVREIRAGAPSGTPAPGVHACIAQVDDGEGTAFEVSPGRLPARGTYSVVNTTATPQEAMVARVREGTTAEDVRAYFDALRNGEPPGDVPVLTRPVGLAPLAGDRWGLLHTEFEPGPYVLFSFTIDHDTGYAHALQGMFRMITLV</sequence>
<accession>A0ABV8FNE9</accession>
<feature type="signal peptide" evidence="1">
    <location>
        <begin position="1"/>
        <end position="40"/>
    </location>
</feature>
<keyword evidence="1" id="KW-0732">Signal</keyword>
<dbReference type="InterPro" id="IPR006311">
    <property type="entry name" value="TAT_signal"/>
</dbReference>
<dbReference type="EMBL" id="JBHSBH010000010">
    <property type="protein sequence ID" value="MFC3997674.1"/>
    <property type="molecule type" value="Genomic_DNA"/>
</dbReference>
<dbReference type="PROSITE" id="PS51318">
    <property type="entry name" value="TAT"/>
    <property type="match status" value="1"/>
</dbReference>
<dbReference type="RefSeq" id="WP_378534805.1">
    <property type="nucleotide sequence ID" value="NZ_JBHSBH010000010.1"/>
</dbReference>
<keyword evidence="3" id="KW-1185">Reference proteome</keyword>
<dbReference type="Proteomes" id="UP001595847">
    <property type="component" value="Unassembled WGS sequence"/>
</dbReference>
<reference evidence="3" key="1">
    <citation type="journal article" date="2019" name="Int. J. Syst. Evol. Microbiol.">
        <title>The Global Catalogue of Microorganisms (GCM) 10K type strain sequencing project: providing services to taxonomists for standard genome sequencing and annotation.</title>
        <authorList>
            <consortium name="The Broad Institute Genomics Platform"/>
            <consortium name="The Broad Institute Genome Sequencing Center for Infectious Disease"/>
            <person name="Wu L."/>
            <person name="Ma J."/>
        </authorList>
    </citation>
    <scope>NUCLEOTIDE SEQUENCE [LARGE SCALE GENOMIC DNA]</scope>
    <source>
        <strain evidence="3">TBRC 1826</strain>
    </source>
</reference>
<evidence type="ECO:0000313" key="3">
    <source>
        <dbReference type="Proteomes" id="UP001595847"/>
    </source>
</evidence>
<feature type="chain" id="PRO_5045888199" evidence="1">
    <location>
        <begin position="41"/>
        <end position="306"/>
    </location>
</feature>
<protein>
    <submittedName>
        <fullName evidence="2">Uncharacterized protein</fullName>
    </submittedName>
</protein>
<evidence type="ECO:0000256" key="1">
    <source>
        <dbReference type="SAM" id="SignalP"/>
    </source>
</evidence>
<name>A0ABV8FNE9_9ACTN</name>
<evidence type="ECO:0000313" key="2">
    <source>
        <dbReference type="EMBL" id="MFC3997674.1"/>
    </source>
</evidence>
<organism evidence="2 3">
    <name type="scientific">Nocardiopsis sediminis</name>
    <dbReference type="NCBI Taxonomy" id="1778267"/>
    <lineage>
        <taxon>Bacteria</taxon>
        <taxon>Bacillati</taxon>
        <taxon>Actinomycetota</taxon>
        <taxon>Actinomycetes</taxon>
        <taxon>Streptosporangiales</taxon>
        <taxon>Nocardiopsidaceae</taxon>
        <taxon>Nocardiopsis</taxon>
    </lineage>
</organism>
<gene>
    <name evidence="2" type="ORF">ACFOVU_17200</name>
</gene>